<reference evidence="8 9" key="1">
    <citation type="submission" date="2024-04" db="EMBL/GenBank/DDBJ databases">
        <title>Novel species of the genus Ideonella isolated from streams.</title>
        <authorList>
            <person name="Lu H."/>
        </authorList>
    </citation>
    <scope>NUCLEOTIDE SEQUENCE [LARGE SCALE GENOMIC DNA]</scope>
    <source>
        <strain evidence="8 9">DXS29W</strain>
    </source>
</reference>
<evidence type="ECO:0000256" key="1">
    <source>
        <dbReference type="ARBA" id="ARBA00011073"/>
    </source>
</evidence>
<dbReference type="PRINTS" id="PR00723">
    <property type="entry name" value="SUBTILISIN"/>
</dbReference>
<dbReference type="PROSITE" id="PS51892">
    <property type="entry name" value="SUBTILASE"/>
    <property type="match status" value="1"/>
</dbReference>
<organism evidence="8 9">
    <name type="scientific">Ideonella lacteola</name>
    <dbReference type="NCBI Taxonomy" id="2984193"/>
    <lineage>
        <taxon>Bacteria</taxon>
        <taxon>Pseudomonadati</taxon>
        <taxon>Pseudomonadota</taxon>
        <taxon>Betaproteobacteria</taxon>
        <taxon>Burkholderiales</taxon>
        <taxon>Sphaerotilaceae</taxon>
        <taxon>Ideonella</taxon>
    </lineage>
</organism>
<dbReference type="Gene3D" id="3.40.50.200">
    <property type="entry name" value="Peptidase S8/S53 domain"/>
    <property type="match status" value="1"/>
</dbReference>
<dbReference type="InterPro" id="IPR050131">
    <property type="entry name" value="Peptidase_S8_subtilisin-like"/>
</dbReference>
<keyword evidence="3 5" id="KW-0378">Hydrolase</keyword>
<keyword evidence="2 5" id="KW-0645">Protease</keyword>
<feature type="active site" description="Charge relay system" evidence="5">
    <location>
        <position position="267"/>
    </location>
</feature>
<keyword evidence="4 5" id="KW-0720">Serine protease</keyword>
<sequence>MSRATADRATLWLRPRRWVGSWLLCGAAVLQTLALGGCASAATEPEAASAAMRDESSRYIVLAVDNPLSSPGGRAGASLGSYGAAPRYVLGSRAAATLAALAREHGLRETAGWPIVSLGWHCVVFELPAGAERGQVLAALQADPRVRLAQPLQEFDTQGATGPGAPPPPALPPSTSPTNSPGTPAATPTSPGAPTERVPYNDPYVDLQRSFLDMGAAQAHRISTGAGVRIAVVDTGAALNHPDLRGRILATRDLVGEPAARFEGDKHGTEVAGVIAAVGNNGEGIVGIAPQAGLEVFKACWGRHATGGAESPARCNSFTLAKALAGVLESNARIVNLSLGGPSDPLLEKLLGELLRQGRVIIGALPPDGRRGGFPTGVEGVLAVGVAGELQSPADASVIAAPGRDVLTLQPGTGYDYASGSSIAAAHVSAVAALLLAADPRLDRLALSTLLQGASQGRVLDAGAALRTLSTRLATSRRS</sequence>
<evidence type="ECO:0000256" key="2">
    <source>
        <dbReference type="ARBA" id="ARBA00022670"/>
    </source>
</evidence>
<dbReference type="InterPro" id="IPR036852">
    <property type="entry name" value="Peptidase_S8/S53_dom_sf"/>
</dbReference>
<protein>
    <submittedName>
        <fullName evidence="8">S8 family serine peptidase</fullName>
    </submittedName>
</protein>
<evidence type="ECO:0000256" key="4">
    <source>
        <dbReference type="ARBA" id="ARBA00022825"/>
    </source>
</evidence>
<accession>A0ABU9BTG1</accession>
<dbReference type="EMBL" id="JBBUTG010000009">
    <property type="protein sequence ID" value="MEK8032147.1"/>
    <property type="molecule type" value="Genomic_DNA"/>
</dbReference>
<gene>
    <name evidence="8" type="ORF">AACH06_15070</name>
</gene>
<dbReference type="InterPro" id="IPR022398">
    <property type="entry name" value="Peptidase_S8_His-AS"/>
</dbReference>
<name>A0ABU9BTG1_9BURK</name>
<dbReference type="InterPro" id="IPR000209">
    <property type="entry name" value="Peptidase_S8/S53_dom"/>
</dbReference>
<feature type="region of interest" description="Disordered" evidence="6">
    <location>
        <begin position="156"/>
        <end position="200"/>
    </location>
</feature>
<feature type="domain" description="Peptidase S8/S53" evidence="7">
    <location>
        <begin position="225"/>
        <end position="452"/>
    </location>
</feature>
<feature type="active site" description="Charge relay system" evidence="5">
    <location>
        <position position="422"/>
    </location>
</feature>
<proteinExistence type="inferred from homology"/>
<dbReference type="RefSeq" id="WP_341426560.1">
    <property type="nucleotide sequence ID" value="NZ_JBBUTG010000009.1"/>
</dbReference>
<feature type="compositionally biased region" description="Pro residues" evidence="6">
    <location>
        <begin position="164"/>
        <end position="175"/>
    </location>
</feature>
<evidence type="ECO:0000256" key="6">
    <source>
        <dbReference type="SAM" id="MobiDB-lite"/>
    </source>
</evidence>
<evidence type="ECO:0000256" key="3">
    <source>
        <dbReference type="ARBA" id="ARBA00022801"/>
    </source>
</evidence>
<comment type="caution">
    <text evidence="8">The sequence shown here is derived from an EMBL/GenBank/DDBJ whole genome shotgun (WGS) entry which is preliminary data.</text>
</comment>
<dbReference type="Proteomes" id="UP001371218">
    <property type="component" value="Unassembled WGS sequence"/>
</dbReference>
<keyword evidence="9" id="KW-1185">Reference proteome</keyword>
<dbReference type="SUPFAM" id="SSF52743">
    <property type="entry name" value="Subtilisin-like"/>
    <property type="match status" value="1"/>
</dbReference>
<evidence type="ECO:0000313" key="9">
    <source>
        <dbReference type="Proteomes" id="UP001371218"/>
    </source>
</evidence>
<evidence type="ECO:0000313" key="8">
    <source>
        <dbReference type="EMBL" id="MEK8032147.1"/>
    </source>
</evidence>
<feature type="compositionally biased region" description="Low complexity" evidence="6">
    <location>
        <begin position="176"/>
        <end position="195"/>
    </location>
</feature>
<dbReference type="PROSITE" id="PS00137">
    <property type="entry name" value="SUBTILASE_HIS"/>
    <property type="match status" value="1"/>
</dbReference>
<feature type="active site" description="Charge relay system" evidence="5">
    <location>
        <position position="234"/>
    </location>
</feature>
<evidence type="ECO:0000256" key="5">
    <source>
        <dbReference type="PROSITE-ProRule" id="PRU01240"/>
    </source>
</evidence>
<dbReference type="Pfam" id="PF00082">
    <property type="entry name" value="Peptidase_S8"/>
    <property type="match status" value="1"/>
</dbReference>
<dbReference type="PANTHER" id="PTHR43806">
    <property type="entry name" value="PEPTIDASE S8"/>
    <property type="match status" value="1"/>
</dbReference>
<dbReference type="PANTHER" id="PTHR43806:SF11">
    <property type="entry name" value="CEREVISIN-RELATED"/>
    <property type="match status" value="1"/>
</dbReference>
<comment type="similarity">
    <text evidence="1 5">Belongs to the peptidase S8 family.</text>
</comment>
<dbReference type="InterPro" id="IPR015500">
    <property type="entry name" value="Peptidase_S8_subtilisin-rel"/>
</dbReference>
<evidence type="ECO:0000259" key="7">
    <source>
        <dbReference type="Pfam" id="PF00082"/>
    </source>
</evidence>